<evidence type="ECO:0000313" key="3">
    <source>
        <dbReference type="Proteomes" id="UP000199564"/>
    </source>
</evidence>
<protein>
    <submittedName>
        <fullName evidence="2">Uncharacterized protein</fullName>
    </submittedName>
</protein>
<name>A0A1I5GR69_9BACT</name>
<organism evidence="2 3">
    <name type="scientific">Algoriphagus ornithinivorans</name>
    <dbReference type="NCBI Taxonomy" id="226506"/>
    <lineage>
        <taxon>Bacteria</taxon>
        <taxon>Pseudomonadati</taxon>
        <taxon>Bacteroidota</taxon>
        <taxon>Cytophagia</taxon>
        <taxon>Cytophagales</taxon>
        <taxon>Cyclobacteriaceae</taxon>
        <taxon>Algoriphagus</taxon>
    </lineage>
</organism>
<dbReference type="RefSeq" id="WP_139217477.1">
    <property type="nucleotide sequence ID" value="NZ_FOVW01000006.1"/>
</dbReference>
<accession>A0A1I5GR69</accession>
<sequence length="127" mass="14487">MSVRSTSKYATWIRVFSYILLINFINLSANFYEGGVEGRAKMYLDDPIDNISEVIFEYILDGDGDVIPDNGTNQEDKSLKKLKVYQCLIPELTLKPELFLLEKKDWSLVKKTLSPLLSLTPPPPDRS</sequence>
<keyword evidence="1" id="KW-0812">Transmembrane</keyword>
<dbReference type="AlphaFoldDB" id="A0A1I5GR69"/>
<evidence type="ECO:0000256" key="1">
    <source>
        <dbReference type="SAM" id="Phobius"/>
    </source>
</evidence>
<feature type="transmembrane region" description="Helical" evidence="1">
    <location>
        <begin position="12"/>
        <end position="32"/>
    </location>
</feature>
<proteinExistence type="predicted"/>
<dbReference type="EMBL" id="FOVW01000006">
    <property type="protein sequence ID" value="SFO38390.1"/>
    <property type="molecule type" value="Genomic_DNA"/>
</dbReference>
<keyword evidence="1" id="KW-0472">Membrane</keyword>
<reference evidence="3" key="1">
    <citation type="submission" date="2016-10" db="EMBL/GenBank/DDBJ databases">
        <authorList>
            <person name="Varghese N."/>
            <person name="Submissions S."/>
        </authorList>
    </citation>
    <scope>NUCLEOTIDE SEQUENCE [LARGE SCALE GENOMIC DNA]</scope>
    <source>
        <strain evidence="3">DSM 15282</strain>
    </source>
</reference>
<dbReference type="STRING" id="226506.SAMN04488519_10620"/>
<dbReference type="Proteomes" id="UP000199564">
    <property type="component" value="Unassembled WGS sequence"/>
</dbReference>
<evidence type="ECO:0000313" key="2">
    <source>
        <dbReference type="EMBL" id="SFO38390.1"/>
    </source>
</evidence>
<keyword evidence="1" id="KW-1133">Transmembrane helix</keyword>
<keyword evidence="3" id="KW-1185">Reference proteome</keyword>
<gene>
    <name evidence="2" type="ORF">SAMN04488519_10620</name>
</gene>